<keyword evidence="2" id="KW-0805">Transcription regulation</keyword>
<proteinExistence type="predicted"/>
<dbReference type="CDD" id="cd00067">
    <property type="entry name" value="GAL4"/>
    <property type="match status" value="1"/>
</dbReference>
<keyword evidence="1" id="KW-0479">Metal-binding</keyword>
<dbReference type="RefSeq" id="XP_022404606.1">
    <property type="nucleotide sequence ID" value="XM_022550028.1"/>
</dbReference>
<dbReference type="GO" id="GO:0008270">
    <property type="term" value="F:zinc ion binding"/>
    <property type="evidence" value="ECO:0007669"/>
    <property type="project" value="InterPro"/>
</dbReference>
<dbReference type="GeneID" id="34466288"/>
<keyword evidence="8" id="KW-1185">Reference proteome</keyword>
<evidence type="ECO:0000256" key="1">
    <source>
        <dbReference type="ARBA" id="ARBA00022723"/>
    </source>
</evidence>
<dbReference type="InterPro" id="IPR007219">
    <property type="entry name" value="XnlR_reg_dom"/>
</dbReference>
<dbReference type="AlphaFoldDB" id="A0A1L9VVH9"/>
<sequence>MSSNRTNVTKRACDGCKIRKIRCGGGHPCKACTNARIKCTYIRVQQPRGPQKLRSTTKYLIEQAQREDVCESPRQSIEPTLAHSVEHTTDRSRIPLNVLTTPLYIYHVRMYPVWPIVNVERLVSILQHDTETADPEIYALATAVVAATVAQLRLGQGSLSDDSMTADTFAAECLRVRGTCQYKSKVNLNNVRTSFFLHVYYENQQSGGSESLLYLREAISLAQMMNLHRESSYANLSLEEQQIRRRVLWLLFVTERGVCILHKLPVVLRTNVVPPSADDGNEPHVLPAFLKLLNLFRLFERSKMFDIIEGDDLETESVGDKLGFDNRFLETLQDKLEDGSVVFDHISDVQKADLCVTRHWMRMILWKLSTKKSISYNQSPQTPTSPSFPVAVAKELLNIVSQLPRPAIEAHGLGMELKLYEIANSLADSIMKLAMFPRASELEFESRPNNILYRLHSILSTFRGGGNKTLVDMLYKKMAEADSRSAPTLSALQPSHAGYRKSRRLTRVGVNQHSQDAVTVATAPSLDHNLAVTGQLPEQRTRTVGDSLNPPEELHIEPMEMDHRNDYRQAIKDPSVDGIPEMPSSPLFPNYIDQDPYIAPTPFLHASAAPDLPALAPSWPSYDSVELMLDDFLAQVPGDPFLEDGLFEGPFMGSDLPEQVFTGRDFVGISPA</sequence>
<dbReference type="VEuPathDB" id="FungiDB:ASPGLDRAFT_79630"/>
<protein>
    <recommendedName>
        <fullName evidence="6">Zn(2)-C6 fungal-type domain-containing protein</fullName>
    </recommendedName>
</protein>
<dbReference type="PANTHER" id="PTHR31668:SF28">
    <property type="entry name" value="ZN(II)2CYS6 TRANSCRIPTION FACTOR (EUROFUNG)"/>
    <property type="match status" value="1"/>
</dbReference>
<gene>
    <name evidence="7" type="ORF">ASPGLDRAFT_79630</name>
</gene>
<keyword evidence="3" id="KW-0238">DNA-binding</keyword>
<keyword evidence="5" id="KW-0539">Nucleus</keyword>
<dbReference type="Gene3D" id="4.10.240.10">
    <property type="entry name" value="Zn(2)-C6 fungal-type DNA-binding domain"/>
    <property type="match status" value="1"/>
</dbReference>
<accession>A0A1L9VVH9</accession>
<dbReference type="Pfam" id="PF00172">
    <property type="entry name" value="Zn_clus"/>
    <property type="match status" value="1"/>
</dbReference>
<feature type="domain" description="Zn(2)-C6 fungal-type" evidence="6">
    <location>
        <begin position="12"/>
        <end position="41"/>
    </location>
</feature>
<dbReference type="Pfam" id="PF04082">
    <property type="entry name" value="Fungal_trans"/>
    <property type="match status" value="1"/>
</dbReference>
<dbReference type="PROSITE" id="PS00463">
    <property type="entry name" value="ZN2_CY6_FUNGAL_1"/>
    <property type="match status" value="1"/>
</dbReference>
<evidence type="ECO:0000256" key="3">
    <source>
        <dbReference type="ARBA" id="ARBA00023125"/>
    </source>
</evidence>
<dbReference type="STRING" id="1160497.A0A1L9VVH9"/>
<dbReference type="InterPro" id="IPR001138">
    <property type="entry name" value="Zn2Cys6_DnaBD"/>
</dbReference>
<reference evidence="8" key="1">
    <citation type="journal article" date="2017" name="Genome Biol.">
        <title>Comparative genomics reveals high biological diversity and specific adaptations in the industrially and medically important fungal genus Aspergillus.</title>
        <authorList>
            <person name="de Vries R.P."/>
            <person name="Riley R."/>
            <person name="Wiebenga A."/>
            <person name="Aguilar-Osorio G."/>
            <person name="Amillis S."/>
            <person name="Uchima C.A."/>
            <person name="Anderluh G."/>
            <person name="Asadollahi M."/>
            <person name="Askin M."/>
            <person name="Barry K."/>
            <person name="Battaglia E."/>
            <person name="Bayram O."/>
            <person name="Benocci T."/>
            <person name="Braus-Stromeyer S.A."/>
            <person name="Caldana C."/>
            <person name="Canovas D."/>
            <person name="Cerqueira G.C."/>
            <person name="Chen F."/>
            <person name="Chen W."/>
            <person name="Choi C."/>
            <person name="Clum A."/>
            <person name="Dos Santos R.A."/>
            <person name="Damasio A.R."/>
            <person name="Diallinas G."/>
            <person name="Emri T."/>
            <person name="Fekete E."/>
            <person name="Flipphi M."/>
            <person name="Freyberg S."/>
            <person name="Gallo A."/>
            <person name="Gournas C."/>
            <person name="Habgood R."/>
            <person name="Hainaut M."/>
            <person name="Harispe M.L."/>
            <person name="Henrissat B."/>
            <person name="Hilden K.S."/>
            <person name="Hope R."/>
            <person name="Hossain A."/>
            <person name="Karabika E."/>
            <person name="Karaffa L."/>
            <person name="Karanyi Z."/>
            <person name="Krasevec N."/>
            <person name="Kuo A."/>
            <person name="Kusch H."/>
            <person name="LaButti K."/>
            <person name="Lagendijk E.L."/>
            <person name="Lapidus A."/>
            <person name="Levasseur A."/>
            <person name="Lindquist E."/>
            <person name="Lipzen A."/>
            <person name="Logrieco A.F."/>
            <person name="MacCabe A."/>
            <person name="Maekelae M.R."/>
            <person name="Malavazi I."/>
            <person name="Melin P."/>
            <person name="Meyer V."/>
            <person name="Mielnichuk N."/>
            <person name="Miskei M."/>
            <person name="Molnar A.P."/>
            <person name="Mule G."/>
            <person name="Ngan C.Y."/>
            <person name="Orejas M."/>
            <person name="Orosz E."/>
            <person name="Ouedraogo J.P."/>
            <person name="Overkamp K.M."/>
            <person name="Park H.-S."/>
            <person name="Perrone G."/>
            <person name="Piumi F."/>
            <person name="Punt P.J."/>
            <person name="Ram A.F."/>
            <person name="Ramon A."/>
            <person name="Rauscher S."/>
            <person name="Record E."/>
            <person name="Riano-Pachon D.M."/>
            <person name="Robert V."/>
            <person name="Roehrig J."/>
            <person name="Ruller R."/>
            <person name="Salamov A."/>
            <person name="Salih N.S."/>
            <person name="Samson R.A."/>
            <person name="Sandor E."/>
            <person name="Sanguinetti M."/>
            <person name="Schuetze T."/>
            <person name="Sepcic K."/>
            <person name="Shelest E."/>
            <person name="Sherlock G."/>
            <person name="Sophianopoulou V."/>
            <person name="Squina F.M."/>
            <person name="Sun H."/>
            <person name="Susca A."/>
            <person name="Todd R.B."/>
            <person name="Tsang A."/>
            <person name="Unkles S.E."/>
            <person name="van de Wiele N."/>
            <person name="van Rossen-Uffink D."/>
            <person name="Oliveira J.V."/>
            <person name="Vesth T.C."/>
            <person name="Visser J."/>
            <person name="Yu J.-H."/>
            <person name="Zhou M."/>
            <person name="Andersen M.R."/>
            <person name="Archer D.B."/>
            <person name="Baker S.E."/>
            <person name="Benoit I."/>
            <person name="Brakhage A.A."/>
            <person name="Braus G.H."/>
            <person name="Fischer R."/>
            <person name="Frisvad J.C."/>
            <person name="Goldman G.H."/>
            <person name="Houbraken J."/>
            <person name="Oakley B."/>
            <person name="Pocsi I."/>
            <person name="Scazzocchio C."/>
            <person name="Seiboth B."/>
            <person name="vanKuyk P.A."/>
            <person name="Wortman J."/>
            <person name="Dyer P.S."/>
            <person name="Grigoriev I.V."/>
        </authorList>
    </citation>
    <scope>NUCLEOTIDE SEQUENCE [LARGE SCALE GENOMIC DNA]</scope>
    <source>
        <strain evidence="8">CBS 516.65</strain>
    </source>
</reference>
<dbReference type="GO" id="GO:0000981">
    <property type="term" value="F:DNA-binding transcription factor activity, RNA polymerase II-specific"/>
    <property type="evidence" value="ECO:0007669"/>
    <property type="project" value="InterPro"/>
</dbReference>
<keyword evidence="4" id="KW-0804">Transcription</keyword>
<dbReference type="EMBL" id="KV878890">
    <property type="protein sequence ID" value="OJJ87923.1"/>
    <property type="molecule type" value="Genomic_DNA"/>
</dbReference>
<dbReference type="GO" id="GO:0003677">
    <property type="term" value="F:DNA binding"/>
    <property type="evidence" value="ECO:0007669"/>
    <property type="project" value="UniProtKB-KW"/>
</dbReference>
<dbReference type="SMART" id="SM00066">
    <property type="entry name" value="GAL4"/>
    <property type="match status" value="1"/>
</dbReference>
<dbReference type="OrthoDB" id="2740448at2759"/>
<evidence type="ECO:0000256" key="2">
    <source>
        <dbReference type="ARBA" id="ARBA00023015"/>
    </source>
</evidence>
<dbReference type="Proteomes" id="UP000184300">
    <property type="component" value="Unassembled WGS sequence"/>
</dbReference>
<dbReference type="SUPFAM" id="SSF57701">
    <property type="entry name" value="Zn2/Cys6 DNA-binding domain"/>
    <property type="match status" value="1"/>
</dbReference>
<evidence type="ECO:0000259" key="6">
    <source>
        <dbReference type="PROSITE" id="PS50048"/>
    </source>
</evidence>
<evidence type="ECO:0000313" key="8">
    <source>
        <dbReference type="Proteomes" id="UP000184300"/>
    </source>
</evidence>
<dbReference type="PROSITE" id="PS50048">
    <property type="entry name" value="ZN2_CY6_FUNGAL_2"/>
    <property type="match status" value="1"/>
</dbReference>
<organism evidence="7 8">
    <name type="scientific">Aspergillus glaucus CBS 516.65</name>
    <dbReference type="NCBI Taxonomy" id="1160497"/>
    <lineage>
        <taxon>Eukaryota</taxon>
        <taxon>Fungi</taxon>
        <taxon>Dikarya</taxon>
        <taxon>Ascomycota</taxon>
        <taxon>Pezizomycotina</taxon>
        <taxon>Eurotiomycetes</taxon>
        <taxon>Eurotiomycetidae</taxon>
        <taxon>Eurotiales</taxon>
        <taxon>Aspergillaceae</taxon>
        <taxon>Aspergillus</taxon>
        <taxon>Aspergillus subgen. Aspergillus</taxon>
    </lineage>
</organism>
<evidence type="ECO:0000256" key="4">
    <source>
        <dbReference type="ARBA" id="ARBA00023163"/>
    </source>
</evidence>
<evidence type="ECO:0000313" key="7">
    <source>
        <dbReference type="EMBL" id="OJJ87923.1"/>
    </source>
</evidence>
<dbReference type="InterPro" id="IPR036864">
    <property type="entry name" value="Zn2-C6_fun-type_DNA-bd_sf"/>
</dbReference>
<dbReference type="GO" id="GO:0006351">
    <property type="term" value="P:DNA-templated transcription"/>
    <property type="evidence" value="ECO:0007669"/>
    <property type="project" value="InterPro"/>
</dbReference>
<evidence type="ECO:0000256" key="5">
    <source>
        <dbReference type="ARBA" id="ARBA00023242"/>
    </source>
</evidence>
<dbReference type="SMART" id="SM00906">
    <property type="entry name" value="Fungal_trans"/>
    <property type="match status" value="1"/>
</dbReference>
<dbReference type="CDD" id="cd12148">
    <property type="entry name" value="fungal_TF_MHR"/>
    <property type="match status" value="1"/>
</dbReference>
<dbReference type="InterPro" id="IPR050797">
    <property type="entry name" value="Carb_Metab_Trans_Reg"/>
</dbReference>
<name>A0A1L9VVH9_ASPGL</name>
<dbReference type="PANTHER" id="PTHR31668">
    <property type="entry name" value="GLUCOSE TRANSPORT TRANSCRIPTION REGULATOR RGT1-RELATED-RELATED"/>
    <property type="match status" value="1"/>
</dbReference>